<evidence type="ECO:0000256" key="4">
    <source>
        <dbReference type="ARBA" id="ARBA00023004"/>
    </source>
</evidence>
<dbReference type="SUPFAM" id="SSF102114">
    <property type="entry name" value="Radical SAM enzymes"/>
    <property type="match status" value="1"/>
</dbReference>
<evidence type="ECO:0000256" key="1">
    <source>
        <dbReference type="ARBA" id="ARBA00001966"/>
    </source>
</evidence>
<dbReference type="InterPro" id="IPR013785">
    <property type="entry name" value="Aldolase_TIM"/>
</dbReference>
<dbReference type="SFLD" id="SFLDG01065">
    <property type="entry name" value="anaerobic_coproporphyrinogen-I"/>
    <property type="match status" value="1"/>
</dbReference>
<evidence type="ECO:0000313" key="9">
    <source>
        <dbReference type="Proteomes" id="UP000032869"/>
    </source>
</evidence>
<dbReference type="InterPro" id="IPR034505">
    <property type="entry name" value="Coproporphyrinogen-III_oxidase"/>
</dbReference>
<dbReference type="InterPro" id="IPR007197">
    <property type="entry name" value="rSAM"/>
</dbReference>
<evidence type="ECO:0000313" key="10">
    <source>
        <dbReference type="Proteomes" id="UP000032874"/>
    </source>
</evidence>
<dbReference type="PANTHER" id="PTHR13932">
    <property type="entry name" value="COPROPORPHYRINIGEN III OXIDASE"/>
    <property type="match status" value="1"/>
</dbReference>
<dbReference type="SMART" id="SM00729">
    <property type="entry name" value="Elp3"/>
    <property type="match status" value="1"/>
</dbReference>
<dbReference type="SFLD" id="SFLDS00029">
    <property type="entry name" value="Radical_SAM"/>
    <property type="match status" value="1"/>
</dbReference>
<dbReference type="GO" id="GO:0046872">
    <property type="term" value="F:metal ion binding"/>
    <property type="evidence" value="ECO:0007669"/>
    <property type="project" value="UniProtKB-KW"/>
</dbReference>
<sequence>MNIKDNGLFKFDYQFPVYNFFFPNQGKSITNLSIKDVLTNSNKNIKSRALYFHIPFCETICTFCPFTRGAYKDAELVDKYTEMLIKELEIKSNFNDYKAIPVRSIFFGGGTPSLLSPDNIYRLGEAIKKHFILSEDCEFSFEIEIKSLTEEKVSALKEMGVTHPRFGLQTFNPEWRKLFNLTSTLEQIEFASEILNKNFKNVLFDILYGMNGQDEEDIIRDLEKAVALGTTNIDIYPIDNVMTQAKLHKAIKNRDFPLTTATRKFTMNMLVDAYMRSKGFMPHNGHGYFRCKNVTNEVVTDEYSFIYHEHVYGYSDHDLHGFGVNAVSSIREHVITNTSSRNKYLASLERGEILATISKHPSVLDEMKPIILRLPYHGVISKDKVKINQIPFALQEKIEVLIKNKLIVDCGECFQLTKLGWYWYTNIMYWLMPEADQVAMKRFITEQLNTPGKFIAKKELVYV</sequence>
<gene>
    <name evidence="8" type="ORF">JV35_08490</name>
    <name evidence="7" type="ORF">KP22_02235</name>
</gene>
<dbReference type="PROSITE" id="PS51918">
    <property type="entry name" value="RADICAL_SAM"/>
    <property type="match status" value="1"/>
</dbReference>
<evidence type="ECO:0000313" key="7">
    <source>
        <dbReference type="EMBL" id="KFX06929.1"/>
    </source>
</evidence>
<evidence type="ECO:0000256" key="2">
    <source>
        <dbReference type="ARBA" id="ARBA00022691"/>
    </source>
</evidence>
<dbReference type="GO" id="GO:0006779">
    <property type="term" value="P:porphyrin-containing compound biosynthetic process"/>
    <property type="evidence" value="ECO:0007669"/>
    <property type="project" value="TreeGrafter"/>
</dbReference>
<keyword evidence="9" id="KW-1185">Reference proteome</keyword>
<dbReference type="Proteomes" id="UP000032869">
    <property type="component" value="Unassembled WGS sequence"/>
</dbReference>
<keyword evidence="3" id="KW-0479">Metal-binding</keyword>
<dbReference type="RefSeq" id="WP_039302581.1">
    <property type="nucleotide sequence ID" value="NZ_JAODTE010000003.1"/>
</dbReference>
<dbReference type="eggNOG" id="COG0635">
    <property type="taxonomic scope" value="Bacteria"/>
</dbReference>
<reference evidence="9 10" key="1">
    <citation type="submission" date="2014-08" db="EMBL/GenBank/DDBJ databases">
        <title>Genome sequences of NCPPB Pectobacterium isolates.</title>
        <authorList>
            <person name="Glover R.H."/>
            <person name="Sapp M."/>
            <person name="Elphinstone J."/>
        </authorList>
    </citation>
    <scope>NUCLEOTIDE SEQUENCE [LARGE SCALE GENOMIC DNA]</scope>
    <source>
        <strain evidence="8 9">NCPPB 2793</strain>
        <strain evidence="7 10">NCPPB 2795</strain>
    </source>
</reference>
<dbReference type="STRING" id="55207.KP22_02235"/>
<accession>A0A093T7D4</accession>
<evidence type="ECO:0000259" key="6">
    <source>
        <dbReference type="PROSITE" id="PS51918"/>
    </source>
</evidence>
<dbReference type="OrthoDB" id="9808022at2"/>
<name>A0A093T7D4_9GAMM</name>
<keyword evidence="5" id="KW-0411">Iron-sulfur</keyword>
<dbReference type="InterPro" id="IPR006638">
    <property type="entry name" value="Elp3/MiaA/NifB-like_rSAM"/>
</dbReference>
<proteinExistence type="predicted"/>
<protein>
    <submittedName>
        <fullName evidence="7">Coproporphyrinogen III oxidase</fullName>
    </submittedName>
</protein>
<evidence type="ECO:0000313" key="8">
    <source>
        <dbReference type="EMBL" id="KFX21209.1"/>
    </source>
</evidence>
<keyword evidence="2" id="KW-0949">S-adenosyl-L-methionine</keyword>
<dbReference type="PANTHER" id="PTHR13932:SF5">
    <property type="entry name" value="RADICAL S-ADENOSYL METHIONINE DOMAIN-CONTAINING PROTEIN 1, MITOCHONDRIAL"/>
    <property type="match status" value="1"/>
</dbReference>
<dbReference type="GO" id="GO:0051539">
    <property type="term" value="F:4 iron, 4 sulfur cluster binding"/>
    <property type="evidence" value="ECO:0007669"/>
    <property type="project" value="TreeGrafter"/>
</dbReference>
<dbReference type="GO" id="GO:0003824">
    <property type="term" value="F:catalytic activity"/>
    <property type="evidence" value="ECO:0007669"/>
    <property type="project" value="InterPro"/>
</dbReference>
<keyword evidence="4" id="KW-0408">Iron</keyword>
<organism evidence="7 10">
    <name type="scientific">Pectobacterium betavasculorum</name>
    <dbReference type="NCBI Taxonomy" id="55207"/>
    <lineage>
        <taxon>Bacteria</taxon>
        <taxon>Pseudomonadati</taxon>
        <taxon>Pseudomonadota</taxon>
        <taxon>Gammaproteobacteria</taxon>
        <taxon>Enterobacterales</taxon>
        <taxon>Pectobacteriaceae</taxon>
        <taxon>Pectobacterium</taxon>
    </lineage>
</organism>
<dbReference type="EMBL" id="JQHL01000002">
    <property type="protein sequence ID" value="KFX21209.1"/>
    <property type="molecule type" value="Genomic_DNA"/>
</dbReference>
<dbReference type="Gene3D" id="3.20.20.70">
    <property type="entry name" value="Aldolase class I"/>
    <property type="match status" value="1"/>
</dbReference>
<dbReference type="InterPro" id="IPR058240">
    <property type="entry name" value="rSAM_sf"/>
</dbReference>
<comment type="caution">
    <text evidence="7">The sequence shown here is derived from an EMBL/GenBank/DDBJ whole genome shotgun (WGS) entry which is preliminary data.</text>
</comment>
<dbReference type="CDD" id="cd01335">
    <property type="entry name" value="Radical_SAM"/>
    <property type="match status" value="1"/>
</dbReference>
<dbReference type="GO" id="GO:0005737">
    <property type="term" value="C:cytoplasm"/>
    <property type="evidence" value="ECO:0007669"/>
    <property type="project" value="TreeGrafter"/>
</dbReference>
<evidence type="ECO:0000256" key="3">
    <source>
        <dbReference type="ARBA" id="ARBA00022723"/>
    </source>
</evidence>
<evidence type="ECO:0000256" key="5">
    <source>
        <dbReference type="ARBA" id="ARBA00023014"/>
    </source>
</evidence>
<comment type="cofactor">
    <cofactor evidence="1">
        <name>[4Fe-4S] cluster</name>
        <dbReference type="ChEBI" id="CHEBI:49883"/>
    </cofactor>
</comment>
<dbReference type="Pfam" id="PF04055">
    <property type="entry name" value="Radical_SAM"/>
    <property type="match status" value="1"/>
</dbReference>
<dbReference type="Proteomes" id="UP000032874">
    <property type="component" value="Unassembled WGS sequence"/>
</dbReference>
<feature type="domain" description="Radical SAM core" evidence="6">
    <location>
        <begin position="42"/>
        <end position="270"/>
    </location>
</feature>
<dbReference type="AlphaFoldDB" id="A0A093T7D4"/>
<dbReference type="EMBL" id="JQHM01000001">
    <property type="protein sequence ID" value="KFX06929.1"/>
    <property type="molecule type" value="Genomic_DNA"/>
</dbReference>